<keyword evidence="4" id="KW-1185">Reference proteome</keyword>
<organism evidence="3 4">
    <name type="scientific">Tepidiphilus thermophilus</name>
    <dbReference type="NCBI Taxonomy" id="876478"/>
    <lineage>
        <taxon>Bacteria</taxon>
        <taxon>Pseudomonadati</taxon>
        <taxon>Pseudomonadota</taxon>
        <taxon>Hydrogenophilia</taxon>
        <taxon>Hydrogenophilales</taxon>
        <taxon>Hydrogenophilaceae</taxon>
        <taxon>Tepidiphilus</taxon>
    </lineage>
</organism>
<dbReference type="InterPro" id="IPR003399">
    <property type="entry name" value="Mce/MlaD"/>
</dbReference>
<sequence>MNRAILDLWVGAFVALGFAALMFLAMQVANVSEEGTRGETITLRARFEDIGGLKVKAPVKSAGVVVGRVAAIRFDPQTYQAEVEMKVSAAYPFPKDTIASILTSGLLGEQYIGLAAGADSEMLKDGDRIEMTQSALVLEKLIGQFLFNKAAEGGSK</sequence>
<feature type="transmembrane region" description="Helical" evidence="1">
    <location>
        <begin position="6"/>
        <end position="25"/>
    </location>
</feature>
<keyword evidence="1" id="KW-0472">Membrane</keyword>
<dbReference type="AlphaFoldDB" id="A0A0K6INV1"/>
<dbReference type="EMBL" id="CYHH01000001">
    <property type="protein sequence ID" value="CUB04992.1"/>
    <property type="molecule type" value="Genomic_DNA"/>
</dbReference>
<proteinExistence type="predicted"/>
<dbReference type="OrthoDB" id="9788420at2"/>
<feature type="domain" description="Mce/MlaD" evidence="2">
    <location>
        <begin position="40"/>
        <end position="117"/>
    </location>
</feature>
<accession>A0A0K6INV1</accession>
<evidence type="ECO:0000313" key="4">
    <source>
        <dbReference type="Proteomes" id="UP000182108"/>
    </source>
</evidence>
<reference evidence="4" key="1">
    <citation type="submission" date="2015-08" db="EMBL/GenBank/DDBJ databases">
        <authorList>
            <person name="Babu N.S."/>
            <person name="Beckwith C.J."/>
            <person name="Beseler K.G."/>
            <person name="Brison A."/>
            <person name="Carone J.V."/>
            <person name="Caskin T.P."/>
            <person name="Diamond M."/>
            <person name="Durham M.E."/>
            <person name="Foxe J.M."/>
            <person name="Go M."/>
            <person name="Henderson B.A."/>
            <person name="Jones I.B."/>
            <person name="McGettigan J.A."/>
            <person name="Micheletti S.J."/>
            <person name="Nasrallah M.E."/>
            <person name="Ortiz D."/>
            <person name="Piller C.R."/>
            <person name="Privatt S.R."/>
            <person name="Schneider S.L."/>
            <person name="Sharp S."/>
            <person name="Smith T.C."/>
            <person name="Stanton J.D."/>
            <person name="Ullery H.E."/>
            <person name="Wilson R.J."/>
            <person name="Serrano M.G."/>
            <person name="Buck G."/>
            <person name="Lee V."/>
            <person name="Wang Y."/>
            <person name="Carvalho R."/>
            <person name="Voegtly L."/>
            <person name="Shi R."/>
            <person name="Duckworth R."/>
            <person name="Johnson A."/>
            <person name="Loviza R."/>
            <person name="Walstead R."/>
            <person name="Shah Z."/>
            <person name="Kiflezghi M."/>
            <person name="Wade K."/>
            <person name="Ball S.L."/>
            <person name="Bradley K.W."/>
            <person name="Asai D.J."/>
            <person name="Bowman C.A."/>
            <person name="Russell D.A."/>
            <person name="Pope W.H."/>
            <person name="Jacobs-Sera D."/>
            <person name="Hendrix R.W."/>
            <person name="Hatfull G.F."/>
        </authorList>
    </citation>
    <scope>NUCLEOTIDE SEQUENCE [LARGE SCALE GENOMIC DNA]</scope>
    <source>
        <strain evidence="4">JCM 19170</strain>
    </source>
</reference>
<name>A0A0K6INV1_9PROT</name>
<evidence type="ECO:0000313" key="3">
    <source>
        <dbReference type="EMBL" id="CUB04992.1"/>
    </source>
</evidence>
<dbReference type="Pfam" id="PF02470">
    <property type="entry name" value="MlaD"/>
    <property type="match status" value="1"/>
</dbReference>
<dbReference type="GO" id="GO:0005548">
    <property type="term" value="F:phospholipid transporter activity"/>
    <property type="evidence" value="ECO:0007669"/>
    <property type="project" value="TreeGrafter"/>
</dbReference>
<keyword evidence="1" id="KW-0812">Transmembrane</keyword>
<evidence type="ECO:0000259" key="2">
    <source>
        <dbReference type="Pfam" id="PF02470"/>
    </source>
</evidence>
<dbReference type="PANTHER" id="PTHR33371">
    <property type="entry name" value="INTERMEMBRANE PHOSPHOLIPID TRANSPORT SYSTEM BINDING PROTEIN MLAD-RELATED"/>
    <property type="match status" value="1"/>
</dbReference>
<dbReference type="InterPro" id="IPR030970">
    <property type="entry name" value="ABC_MlaD"/>
</dbReference>
<protein>
    <submittedName>
        <fullName evidence="3">Mce related protein</fullName>
    </submittedName>
</protein>
<keyword evidence="1" id="KW-1133">Transmembrane helix</keyword>
<dbReference type="GO" id="GO:0005543">
    <property type="term" value="F:phospholipid binding"/>
    <property type="evidence" value="ECO:0007669"/>
    <property type="project" value="TreeGrafter"/>
</dbReference>
<dbReference type="NCBIfam" id="TIGR04430">
    <property type="entry name" value="OM_asym_MlaD"/>
    <property type="match status" value="1"/>
</dbReference>
<gene>
    <name evidence="3" type="ORF">Ga0061068_101161</name>
</gene>
<evidence type="ECO:0000256" key="1">
    <source>
        <dbReference type="SAM" id="Phobius"/>
    </source>
</evidence>
<dbReference type="Proteomes" id="UP000182108">
    <property type="component" value="Unassembled WGS sequence"/>
</dbReference>
<dbReference type="RefSeq" id="WP_055422546.1">
    <property type="nucleotide sequence ID" value="NZ_CYHH01000001.1"/>
</dbReference>
<dbReference type="PANTHER" id="PTHR33371:SF4">
    <property type="entry name" value="INTERMEMBRANE PHOSPHOLIPID TRANSPORT SYSTEM BINDING PROTEIN MLAD"/>
    <property type="match status" value="1"/>
</dbReference>
<dbReference type="InterPro" id="IPR052336">
    <property type="entry name" value="MlaD_Phospholipid_Transporter"/>
</dbReference>